<keyword evidence="2" id="KW-1185">Reference proteome</keyword>
<accession>A0ABN7UVA4</accession>
<sequence>MGAFDYSNFKIEQSVKLKQDMKLLISQEESFMLKESNVIKDKEVPQESCKVQEVQIRHRRNNKTRAKLAIEINRKNNNSILEKRRTYHARLKNVPKNTKEVLLLKQICHLDVKTVHIFNNRNDNRKEVTVELKPVFKTIQEMVNNGNKNLQKDILGRIKYELIKKQNRETLKARSKVIKIFKENPYMNNSSASTMLKEKTQKLDIDEIKNLL</sequence>
<dbReference type="EMBL" id="CAJVQB010006401">
    <property type="protein sequence ID" value="CAG8683344.1"/>
    <property type="molecule type" value="Genomic_DNA"/>
</dbReference>
<proteinExistence type="predicted"/>
<comment type="caution">
    <text evidence="1">The sequence shown here is derived from an EMBL/GenBank/DDBJ whole genome shotgun (WGS) entry which is preliminary data.</text>
</comment>
<dbReference type="Proteomes" id="UP000789901">
    <property type="component" value="Unassembled WGS sequence"/>
</dbReference>
<evidence type="ECO:0000313" key="2">
    <source>
        <dbReference type="Proteomes" id="UP000789901"/>
    </source>
</evidence>
<evidence type="ECO:0000313" key="1">
    <source>
        <dbReference type="EMBL" id="CAG8683344.1"/>
    </source>
</evidence>
<gene>
    <name evidence="1" type="ORF">GMARGA_LOCUS11099</name>
</gene>
<organism evidence="1 2">
    <name type="scientific">Gigaspora margarita</name>
    <dbReference type="NCBI Taxonomy" id="4874"/>
    <lineage>
        <taxon>Eukaryota</taxon>
        <taxon>Fungi</taxon>
        <taxon>Fungi incertae sedis</taxon>
        <taxon>Mucoromycota</taxon>
        <taxon>Glomeromycotina</taxon>
        <taxon>Glomeromycetes</taxon>
        <taxon>Diversisporales</taxon>
        <taxon>Gigasporaceae</taxon>
        <taxon>Gigaspora</taxon>
    </lineage>
</organism>
<name>A0ABN7UVA4_GIGMA</name>
<reference evidence="1 2" key="1">
    <citation type="submission" date="2021-06" db="EMBL/GenBank/DDBJ databases">
        <authorList>
            <person name="Kallberg Y."/>
            <person name="Tangrot J."/>
            <person name="Rosling A."/>
        </authorList>
    </citation>
    <scope>NUCLEOTIDE SEQUENCE [LARGE SCALE GENOMIC DNA]</scope>
    <source>
        <strain evidence="1 2">120-4 pot B 10/14</strain>
    </source>
</reference>
<protein>
    <submittedName>
        <fullName evidence="1">35676_t:CDS:1</fullName>
    </submittedName>
</protein>